<reference evidence="1 2" key="1">
    <citation type="submission" date="2009-01" db="EMBL/GenBank/DDBJ databases">
        <title>Complete sequence of chromosome of Methylobacterium nodulans ORS 2060.</title>
        <authorList>
            <consortium name="US DOE Joint Genome Institute"/>
            <person name="Lucas S."/>
            <person name="Copeland A."/>
            <person name="Lapidus A."/>
            <person name="Glavina del Rio T."/>
            <person name="Dalin E."/>
            <person name="Tice H."/>
            <person name="Bruce D."/>
            <person name="Goodwin L."/>
            <person name="Pitluck S."/>
            <person name="Sims D."/>
            <person name="Brettin T."/>
            <person name="Detter J.C."/>
            <person name="Han C."/>
            <person name="Larimer F."/>
            <person name="Land M."/>
            <person name="Hauser L."/>
            <person name="Kyrpides N."/>
            <person name="Ivanova N."/>
            <person name="Marx C.J."/>
            <person name="Richardson P."/>
        </authorList>
    </citation>
    <scope>NUCLEOTIDE SEQUENCE [LARGE SCALE GENOMIC DNA]</scope>
    <source>
        <strain evidence="2">LMG 21967 / CNCM I-2342 / ORS 2060</strain>
    </source>
</reference>
<evidence type="ECO:0000313" key="2">
    <source>
        <dbReference type="Proteomes" id="UP000008207"/>
    </source>
</evidence>
<dbReference type="AlphaFoldDB" id="B8ICM5"/>
<proteinExistence type="predicted"/>
<sequence>MPGGVTMADPAGIPELLRRLALDAAEIGADRNMDVGLALTVLGIDVTVTGVSPRTGQSYSDLRRVKWSELESAEELSAPICEAVQAGVETVTERLKSRR</sequence>
<gene>
    <name evidence="1" type="ordered locus">Mnod_2466</name>
</gene>
<dbReference type="KEGG" id="mno:Mnod_2466"/>
<keyword evidence="2" id="KW-1185">Reference proteome</keyword>
<name>B8ICM5_METNO</name>
<dbReference type="EMBL" id="CP001349">
    <property type="protein sequence ID" value="ACL57436.1"/>
    <property type="molecule type" value="Genomic_DNA"/>
</dbReference>
<evidence type="ECO:0000313" key="1">
    <source>
        <dbReference type="EMBL" id="ACL57436.1"/>
    </source>
</evidence>
<protein>
    <submittedName>
        <fullName evidence="1">Uncharacterized protein</fullName>
    </submittedName>
</protein>
<dbReference type="Proteomes" id="UP000008207">
    <property type="component" value="Chromosome"/>
</dbReference>
<dbReference type="HOGENOM" id="CLU_2317065_0_0_5"/>
<accession>B8ICM5</accession>
<organism evidence="1 2">
    <name type="scientific">Methylobacterium nodulans (strain LMG 21967 / CNCM I-2342 / ORS 2060)</name>
    <dbReference type="NCBI Taxonomy" id="460265"/>
    <lineage>
        <taxon>Bacteria</taxon>
        <taxon>Pseudomonadati</taxon>
        <taxon>Pseudomonadota</taxon>
        <taxon>Alphaproteobacteria</taxon>
        <taxon>Hyphomicrobiales</taxon>
        <taxon>Methylobacteriaceae</taxon>
        <taxon>Methylobacterium</taxon>
    </lineage>
</organism>